<accession>A0ABN6GEU3</accession>
<name>A0ABN6GEU3_9GAMM</name>
<protein>
    <submittedName>
        <fullName evidence="1">Uncharacterized protein</fullName>
    </submittedName>
</protein>
<gene>
    <name evidence="1" type="ORF">Atep_31440</name>
</gene>
<dbReference type="EMBL" id="AP024564">
    <property type="protein sequence ID" value="BCU08467.1"/>
    <property type="molecule type" value="Genomic_DNA"/>
</dbReference>
<evidence type="ECO:0000313" key="2">
    <source>
        <dbReference type="Proteomes" id="UP000680679"/>
    </source>
</evidence>
<keyword evidence="1" id="KW-0614">Plasmid</keyword>
<keyword evidence="2" id="KW-1185">Reference proteome</keyword>
<evidence type="ECO:0000313" key="1">
    <source>
        <dbReference type="EMBL" id="BCU08467.1"/>
    </source>
</evidence>
<dbReference type="RefSeq" id="WP_213382017.1">
    <property type="nucleotide sequence ID" value="NZ_AP024564.1"/>
</dbReference>
<organism evidence="1 2">
    <name type="scientific">Allochromatium tepidum</name>
    <dbReference type="NCBI Taxonomy" id="553982"/>
    <lineage>
        <taxon>Bacteria</taxon>
        <taxon>Pseudomonadati</taxon>
        <taxon>Pseudomonadota</taxon>
        <taxon>Gammaproteobacteria</taxon>
        <taxon>Chromatiales</taxon>
        <taxon>Chromatiaceae</taxon>
        <taxon>Allochromatium</taxon>
    </lineage>
</organism>
<sequence>MNRRSLDVSGCVNFPIHDPDLKNTEEGGMFVKLVVCDNQEEHGFAVCSGVSVNDLLLEVFVGDDRRDPEKDPNSTTGGETYHYPCIDDPDTSDMLRRLLSRPYLAAIVLGSTGWSGWNEDLEEYWHCTFADLNPAGQALYRQVESLYPGCDLHLLTFLDT</sequence>
<reference evidence="1 2" key="1">
    <citation type="submission" date="2021-04" db="EMBL/GenBank/DDBJ databases">
        <title>Complete genome sequencing of Allochromatium tepidum strain NZ.</title>
        <authorList>
            <person name="Tsukatani Y."/>
            <person name="Mori H."/>
        </authorList>
    </citation>
    <scope>NUCLEOTIDE SEQUENCE [LARGE SCALE GENOMIC DNA]</scope>
    <source>
        <strain evidence="1 2">NZ</strain>
        <plasmid evidence="1 2">pAt1</plasmid>
    </source>
</reference>
<geneLocation type="plasmid" evidence="1 2">
    <name>pAt1</name>
</geneLocation>
<dbReference type="Proteomes" id="UP000680679">
    <property type="component" value="Plasmid pAt1"/>
</dbReference>
<proteinExistence type="predicted"/>